<protein>
    <submittedName>
        <fullName evidence="1">CoA-transferase family III domain</fullName>
    </submittedName>
</protein>
<dbReference type="AlphaFoldDB" id="A0A1W5D3A0"/>
<dbReference type="InterPro" id="IPR052985">
    <property type="entry name" value="CoA-trans_III_biosynth/detox"/>
</dbReference>
<dbReference type="PANTHER" id="PTHR48229">
    <property type="entry name" value="CAIB/BAIF FAMILY ENZYME (AFU_ORTHOLOGUE AFUA_1G05360)-RELATED"/>
    <property type="match status" value="1"/>
</dbReference>
<reference evidence="2" key="1">
    <citation type="submission" date="2017-03" db="EMBL/GenBank/DDBJ databases">
        <authorList>
            <person name="Sharma R."/>
            <person name="Thines M."/>
        </authorList>
    </citation>
    <scope>NUCLEOTIDE SEQUENCE [LARGE SCALE GENOMIC DNA]</scope>
</reference>
<organism evidence="1 2">
    <name type="scientific">Lasallia pustulata</name>
    <dbReference type="NCBI Taxonomy" id="136370"/>
    <lineage>
        <taxon>Eukaryota</taxon>
        <taxon>Fungi</taxon>
        <taxon>Dikarya</taxon>
        <taxon>Ascomycota</taxon>
        <taxon>Pezizomycotina</taxon>
        <taxon>Lecanoromycetes</taxon>
        <taxon>OSLEUM clade</taxon>
        <taxon>Umbilicariomycetidae</taxon>
        <taxon>Umbilicariales</taxon>
        <taxon>Umbilicariaceae</taxon>
        <taxon>Lasallia</taxon>
    </lineage>
</organism>
<dbReference type="Proteomes" id="UP000192927">
    <property type="component" value="Unassembled WGS sequence"/>
</dbReference>
<keyword evidence="1" id="KW-0808">Transferase</keyword>
<evidence type="ECO:0000313" key="1">
    <source>
        <dbReference type="EMBL" id="SLM37614.1"/>
    </source>
</evidence>
<dbReference type="GO" id="GO:0016740">
    <property type="term" value="F:transferase activity"/>
    <property type="evidence" value="ECO:0007669"/>
    <property type="project" value="UniProtKB-KW"/>
</dbReference>
<name>A0A1W5D3A0_9LECA</name>
<keyword evidence="2" id="KW-1185">Reference proteome</keyword>
<proteinExistence type="predicted"/>
<dbReference type="PANTHER" id="PTHR48229:SF2">
    <property type="entry name" value="CAIB_BAIF FAMILY PROTEIN"/>
    <property type="match status" value="1"/>
</dbReference>
<dbReference type="EMBL" id="FWEW01001775">
    <property type="protein sequence ID" value="SLM37614.1"/>
    <property type="molecule type" value="Genomic_DNA"/>
</dbReference>
<evidence type="ECO:0000313" key="2">
    <source>
        <dbReference type="Proteomes" id="UP000192927"/>
    </source>
</evidence>
<sequence>MPDLTTIESSWPPFETKLAEKTAEEWDEILAGEYKQADLGLYTLDHYPNTGSPAWWPSVPATSVQRPLAGLKIVDLTRIVAGPSIGLHMLLTSQVFIQT</sequence>
<accession>A0A1W5D3A0</accession>